<gene>
    <name evidence="5" type="ORF">IAC61_06495</name>
</gene>
<proteinExistence type="inferred from homology"/>
<protein>
    <submittedName>
        <fullName evidence="5">Alpha-glucosidase</fullName>
    </submittedName>
</protein>
<dbReference type="InterPro" id="IPR045857">
    <property type="entry name" value="O16G_dom_2"/>
</dbReference>
<dbReference type="PANTHER" id="PTHR10357:SF179">
    <property type="entry name" value="NEUTRAL AND BASIC AMINO ACID TRANSPORT PROTEIN RBAT"/>
    <property type="match status" value="1"/>
</dbReference>
<dbReference type="CDD" id="cd11333">
    <property type="entry name" value="AmyAc_SI_OligoGlu_DGase"/>
    <property type="match status" value="1"/>
</dbReference>
<evidence type="ECO:0000256" key="1">
    <source>
        <dbReference type="ARBA" id="ARBA00008061"/>
    </source>
</evidence>
<reference evidence="5" key="1">
    <citation type="submission" date="2020-10" db="EMBL/GenBank/DDBJ databases">
        <authorList>
            <person name="Gilroy R."/>
        </authorList>
    </citation>
    <scope>NUCLEOTIDE SEQUENCE</scope>
    <source>
        <strain evidence="5">17113</strain>
    </source>
</reference>
<evidence type="ECO:0000256" key="2">
    <source>
        <dbReference type="ARBA" id="ARBA00022801"/>
    </source>
</evidence>
<organism evidence="5 6">
    <name type="scientific">Candidatus Alloenteromonas pullistercoris</name>
    <dbReference type="NCBI Taxonomy" id="2840785"/>
    <lineage>
        <taxon>Bacteria</taxon>
        <taxon>Bacillati</taxon>
        <taxon>Bacillota</taxon>
        <taxon>Bacillota incertae sedis</taxon>
        <taxon>Candidatus Alloenteromonas</taxon>
    </lineage>
</organism>
<keyword evidence="3" id="KW-0326">Glycosidase</keyword>
<dbReference type="GO" id="GO:0009313">
    <property type="term" value="P:oligosaccharide catabolic process"/>
    <property type="evidence" value="ECO:0007669"/>
    <property type="project" value="TreeGrafter"/>
</dbReference>
<accession>A0A9D9GTR2</accession>
<dbReference type="InterPro" id="IPR017853">
    <property type="entry name" value="GH"/>
</dbReference>
<reference evidence="5" key="2">
    <citation type="journal article" date="2021" name="PeerJ">
        <title>Extensive microbial diversity within the chicken gut microbiome revealed by metagenomics and culture.</title>
        <authorList>
            <person name="Gilroy R."/>
            <person name="Ravi A."/>
            <person name="Getino M."/>
            <person name="Pursley I."/>
            <person name="Horton D.L."/>
            <person name="Alikhan N.F."/>
            <person name="Baker D."/>
            <person name="Gharbi K."/>
            <person name="Hall N."/>
            <person name="Watson M."/>
            <person name="Adriaenssens E.M."/>
            <person name="Foster-Nyarko E."/>
            <person name="Jarju S."/>
            <person name="Secka A."/>
            <person name="Antonio M."/>
            <person name="Oren A."/>
            <person name="Chaudhuri R.R."/>
            <person name="La Ragione R."/>
            <person name="Hildebrand F."/>
            <person name="Pallen M.J."/>
        </authorList>
    </citation>
    <scope>NUCLEOTIDE SEQUENCE</scope>
    <source>
        <strain evidence="5">17113</strain>
    </source>
</reference>
<dbReference type="FunFam" id="3.90.400.10:FF:000002">
    <property type="entry name" value="Sucrose isomerase"/>
    <property type="match status" value="1"/>
</dbReference>
<comment type="similarity">
    <text evidence="1">Belongs to the glycosyl hydrolase 13 family.</text>
</comment>
<dbReference type="Gene3D" id="3.20.20.80">
    <property type="entry name" value="Glycosidases"/>
    <property type="match status" value="1"/>
</dbReference>
<dbReference type="EMBL" id="JADINA010000040">
    <property type="protein sequence ID" value="MBO8426935.1"/>
    <property type="molecule type" value="Genomic_DNA"/>
</dbReference>
<dbReference type="AlphaFoldDB" id="A0A9D9GTR2"/>
<dbReference type="GO" id="GO:0004556">
    <property type="term" value="F:alpha-amylase activity"/>
    <property type="evidence" value="ECO:0007669"/>
    <property type="project" value="TreeGrafter"/>
</dbReference>
<dbReference type="SUPFAM" id="SSF51011">
    <property type="entry name" value="Glycosyl hydrolase domain"/>
    <property type="match status" value="1"/>
</dbReference>
<feature type="domain" description="Glycosyl hydrolase family 13 catalytic" evidence="4">
    <location>
        <begin position="14"/>
        <end position="410"/>
    </location>
</feature>
<evidence type="ECO:0000256" key="3">
    <source>
        <dbReference type="ARBA" id="ARBA00023295"/>
    </source>
</evidence>
<sequence>MGKQSSFHDKVIYQIYPRSFCDSNGDGIGDIQGIISKLDYLHDLGVDVIWLSPIYQSPLLDMGYDISDYYSIHPDYGTMEDFDSLLEEARKRDIRMVMDLVVNHTSSEHPWFIKSKDPSSPYRDYYYWREGRKNGTKPPNNWTSMFVGEAWKKDEEGKGYYLHLYSEGQPDLNFHNEKVVEEVERILRFYLDKGVYGFRCDVINQCFKESLDNGRGFSPYARGIEHYLCTPGNHRLLRRFYDDVFSHYDCIVIGETFGIDLKNGRQYLENHELDMFFQFETANVGKRLIPIFSKRFKPRDLREAFYKWQNGVSWNANYLENHDQLRSISRYGNPDNLDSGKALAAFLFTLRGTPFIYQGQEIGMSDLPPVDPKKSLDVSCRTVDKLMRRLLIPKPLRKRWCHNINRDNARTPVQWDDGVSAGFSTNPETWLPVNSNYPSVNVKNELADPSSLLNFYKKLTKLRKEDPVFQEGSFLPIKVGGDLIAFQREFNGKRRFVLINLRGKAVKIPRHIYLSQAKLLLSSLHKPAYQMGLLSPYEADIFDLN</sequence>
<evidence type="ECO:0000259" key="4">
    <source>
        <dbReference type="SMART" id="SM00642"/>
    </source>
</evidence>
<dbReference type="SMART" id="SM00642">
    <property type="entry name" value="Aamy"/>
    <property type="match status" value="1"/>
</dbReference>
<evidence type="ECO:0000313" key="6">
    <source>
        <dbReference type="Proteomes" id="UP000823634"/>
    </source>
</evidence>
<dbReference type="SUPFAM" id="SSF51445">
    <property type="entry name" value="(Trans)glycosidases"/>
    <property type="match status" value="1"/>
</dbReference>
<evidence type="ECO:0000313" key="5">
    <source>
        <dbReference type="EMBL" id="MBO8426935.1"/>
    </source>
</evidence>
<comment type="caution">
    <text evidence="5">The sequence shown here is derived from an EMBL/GenBank/DDBJ whole genome shotgun (WGS) entry which is preliminary data.</text>
</comment>
<name>A0A9D9GTR2_9FIRM</name>
<dbReference type="PANTHER" id="PTHR10357">
    <property type="entry name" value="ALPHA-AMYLASE FAMILY MEMBER"/>
    <property type="match status" value="1"/>
</dbReference>
<dbReference type="InterPro" id="IPR006047">
    <property type="entry name" value="GH13_cat_dom"/>
</dbReference>
<dbReference type="Gene3D" id="3.90.400.10">
    <property type="entry name" value="Oligo-1,6-glucosidase, Domain 2"/>
    <property type="match status" value="1"/>
</dbReference>
<dbReference type="Proteomes" id="UP000823634">
    <property type="component" value="Unassembled WGS sequence"/>
</dbReference>
<keyword evidence="2" id="KW-0378">Hydrolase</keyword>
<dbReference type="Pfam" id="PF00128">
    <property type="entry name" value="Alpha-amylase"/>
    <property type="match status" value="1"/>
</dbReference>